<keyword evidence="7 8" id="KW-0472">Membrane</keyword>
<evidence type="ECO:0000256" key="1">
    <source>
        <dbReference type="ARBA" id="ARBA00000085"/>
    </source>
</evidence>
<dbReference type="PROSITE" id="PS50109">
    <property type="entry name" value="HIS_KIN"/>
    <property type="match status" value="1"/>
</dbReference>
<evidence type="ECO:0000259" key="9">
    <source>
        <dbReference type="PROSITE" id="PS50109"/>
    </source>
</evidence>
<dbReference type="SUPFAM" id="SSF47384">
    <property type="entry name" value="Homodimeric domain of signal transducing histidine kinase"/>
    <property type="match status" value="1"/>
</dbReference>
<dbReference type="Proteomes" id="UP000567293">
    <property type="component" value="Unassembled WGS sequence"/>
</dbReference>
<gene>
    <name evidence="10" type="ORF">HRJ53_29990</name>
</gene>
<keyword evidence="6" id="KW-0902">Two-component regulatory system</keyword>
<dbReference type="FunFam" id="3.30.565.10:FF:000006">
    <property type="entry name" value="Sensor histidine kinase WalK"/>
    <property type="match status" value="1"/>
</dbReference>
<evidence type="ECO:0000256" key="4">
    <source>
        <dbReference type="ARBA" id="ARBA00022679"/>
    </source>
</evidence>
<comment type="catalytic activity">
    <reaction evidence="1">
        <text>ATP + protein L-histidine = ADP + protein N-phospho-L-histidine.</text>
        <dbReference type="EC" id="2.7.13.3"/>
    </reaction>
</comment>
<evidence type="ECO:0000256" key="7">
    <source>
        <dbReference type="ARBA" id="ARBA00023136"/>
    </source>
</evidence>
<dbReference type="Gene3D" id="1.10.287.130">
    <property type="match status" value="1"/>
</dbReference>
<evidence type="ECO:0000256" key="6">
    <source>
        <dbReference type="ARBA" id="ARBA00023012"/>
    </source>
</evidence>
<dbReference type="Pfam" id="PF00512">
    <property type="entry name" value="HisKA"/>
    <property type="match status" value="1"/>
</dbReference>
<dbReference type="CDD" id="cd00082">
    <property type="entry name" value="HisKA"/>
    <property type="match status" value="1"/>
</dbReference>
<dbReference type="CDD" id="cd00075">
    <property type="entry name" value="HATPase"/>
    <property type="match status" value="1"/>
</dbReference>
<keyword evidence="4" id="KW-0808">Transferase</keyword>
<dbReference type="SMART" id="SM00387">
    <property type="entry name" value="HATPase_c"/>
    <property type="match status" value="1"/>
</dbReference>
<dbReference type="PRINTS" id="PR00344">
    <property type="entry name" value="BCTRLSENSOR"/>
</dbReference>
<evidence type="ECO:0000313" key="10">
    <source>
        <dbReference type="EMBL" id="MBA0089242.1"/>
    </source>
</evidence>
<feature type="transmembrane region" description="Helical" evidence="8">
    <location>
        <begin position="182"/>
        <end position="203"/>
    </location>
</feature>
<comment type="caution">
    <text evidence="10">The sequence shown here is derived from an EMBL/GenBank/DDBJ whole genome shotgun (WGS) entry which is preliminary data.</text>
</comment>
<dbReference type="SUPFAM" id="SSF55874">
    <property type="entry name" value="ATPase domain of HSP90 chaperone/DNA topoisomerase II/histidine kinase"/>
    <property type="match status" value="1"/>
</dbReference>
<keyword evidence="5 10" id="KW-0418">Kinase</keyword>
<dbReference type="InterPro" id="IPR036890">
    <property type="entry name" value="HATPase_C_sf"/>
</dbReference>
<protein>
    <recommendedName>
        <fullName evidence="2">histidine kinase</fullName>
        <ecNumber evidence="2">2.7.13.3</ecNumber>
    </recommendedName>
</protein>
<dbReference type="FunFam" id="1.10.287.130:FF:000001">
    <property type="entry name" value="Two-component sensor histidine kinase"/>
    <property type="match status" value="1"/>
</dbReference>
<evidence type="ECO:0000313" key="11">
    <source>
        <dbReference type="Proteomes" id="UP000567293"/>
    </source>
</evidence>
<dbReference type="Pfam" id="PF02518">
    <property type="entry name" value="HATPase_c"/>
    <property type="match status" value="1"/>
</dbReference>
<dbReference type="EMBL" id="JACDQQ010002893">
    <property type="protein sequence ID" value="MBA0089242.1"/>
    <property type="molecule type" value="Genomic_DNA"/>
</dbReference>
<dbReference type="InterPro" id="IPR004358">
    <property type="entry name" value="Sig_transdc_His_kin-like_C"/>
</dbReference>
<evidence type="ECO:0000256" key="3">
    <source>
        <dbReference type="ARBA" id="ARBA00022553"/>
    </source>
</evidence>
<name>A0A7V8NXF6_9BACT</name>
<dbReference type="InterPro" id="IPR003594">
    <property type="entry name" value="HATPase_dom"/>
</dbReference>
<dbReference type="PANTHER" id="PTHR43547">
    <property type="entry name" value="TWO-COMPONENT HISTIDINE KINASE"/>
    <property type="match status" value="1"/>
</dbReference>
<keyword evidence="3" id="KW-0597">Phosphoprotein</keyword>
<dbReference type="EC" id="2.7.13.3" evidence="2"/>
<evidence type="ECO:0000256" key="2">
    <source>
        <dbReference type="ARBA" id="ARBA00012438"/>
    </source>
</evidence>
<accession>A0A7V8NXF6</accession>
<reference evidence="10" key="1">
    <citation type="submission" date="2020-06" db="EMBL/GenBank/DDBJ databases">
        <title>Legume-microbial interactions unlock mineral nutrients during tropical forest succession.</title>
        <authorList>
            <person name="Epihov D.Z."/>
        </authorList>
    </citation>
    <scope>NUCLEOTIDE SEQUENCE [LARGE SCALE GENOMIC DNA]</scope>
    <source>
        <strain evidence="10">Pan2503</strain>
    </source>
</reference>
<feature type="domain" description="Histidine kinase" evidence="9">
    <location>
        <begin position="219"/>
        <end position="436"/>
    </location>
</feature>
<evidence type="ECO:0000256" key="8">
    <source>
        <dbReference type="SAM" id="Phobius"/>
    </source>
</evidence>
<dbReference type="InterPro" id="IPR036097">
    <property type="entry name" value="HisK_dim/P_sf"/>
</dbReference>
<dbReference type="AlphaFoldDB" id="A0A7V8NXF6"/>
<organism evidence="10 11">
    <name type="scientific">Candidatus Acidiferrum panamense</name>
    <dbReference type="NCBI Taxonomy" id="2741543"/>
    <lineage>
        <taxon>Bacteria</taxon>
        <taxon>Pseudomonadati</taxon>
        <taxon>Acidobacteriota</taxon>
        <taxon>Terriglobia</taxon>
        <taxon>Candidatus Acidiferrales</taxon>
        <taxon>Candidatus Acidiferrum</taxon>
    </lineage>
</organism>
<dbReference type="PANTHER" id="PTHR43547:SF2">
    <property type="entry name" value="HYBRID SIGNAL TRANSDUCTION HISTIDINE KINASE C"/>
    <property type="match status" value="1"/>
</dbReference>
<dbReference type="GO" id="GO:0000155">
    <property type="term" value="F:phosphorelay sensor kinase activity"/>
    <property type="evidence" value="ECO:0007669"/>
    <property type="project" value="InterPro"/>
</dbReference>
<dbReference type="SMART" id="SM00388">
    <property type="entry name" value="HisKA"/>
    <property type="match status" value="1"/>
</dbReference>
<dbReference type="InterPro" id="IPR003661">
    <property type="entry name" value="HisK_dim/P_dom"/>
</dbReference>
<dbReference type="Gene3D" id="3.30.565.10">
    <property type="entry name" value="Histidine kinase-like ATPase, C-terminal domain"/>
    <property type="match status" value="1"/>
</dbReference>
<feature type="non-terminal residue" evidence="10">
    <location>
        <position position="441"/>
    </location>
</feature>
<keyword evidence="8" id="KW-1133">Transmembrane helix</keyword>
<dbReference type="InterPro" id="IPR005467">
    <property type="entry name" value="His_kinase_dom"/>
</dbReference>
<evidence type="ECO:0000256" key="5">
    <source>
        <dbReference type="ARBA" id="ARBA00022777"/>
    </source>
</evidence>
<sequence>MKRAAGLAKSYFQMEASTGRIVFLGEATAEELSNWLRGNLERISAQHSDSPYQVFHSELGGTPRTFVGGLTRGSRGQQMAAGFEVDLDALTRWFDTALNRQPLVPPSLGHGKVTNANVRLSIRDHGGVERYRLSGESSPGLSVTKPFGDTYQGIFAGFTVEASIDPQVSRQIFIGGLPRSRLPFFLGLLALNAALIVTAILQLRREMALQQLRDEFVSSVSHELRTPLTQIRMFTETLLLDRIRSTDEHRQSLEIIDREARRLTQLVENVLQLSRMERKIDTLSMEKRELAPLIQEIVEDFEMVMNEGEAQIETRLKFGLWANADPDAWRQIVLNLLDNAVKYGKKRQVILVGLEAHDRMACLFVDDEGRGIPPADRKRIFERFQRLERDRQSAIAGTGIGLSVVQDLVTRHGGRCWVTTGDRGGAKFVVELPLSRGEEGK</sequence>
<keyword evidence="8" id="KW-0812">Transmembrane</keyword>
<proteinExistence type="predicted"/>
<keyword evidence="11" id="KW-1185">Reference proteome</keyword>